<dbReference type="EMBL" id="JABWDY010043515">
    <property type="protein sequence ID" value="KAF5175856.1"/>
    <property type="molecule type" value="Genomic_DNA"/>
</dbReference>
<gene>
    <name evidence="1" type="ORF">FRX31_034559</name>
</gene>
<protein>
    <submittedName>
        <fullName evidence="1">Uncharacterized protein</fullName>
    </submittedName>
</protein>
<evidence type="ECO:0000313" key="1">
    <source>
        <dbReference type="EMBL" id="KAF5175856.1"/>
    </source>
</evidence>
<accession>A0A7J6UTF3</accession>
<dbReference type="AlphaFoldDB" id="A0A7J6UTF3"/>
<evidence type="ECO:0000313" key="2">
    <source>
        <dbReference type="Proteomes" id="UP000554482"/>
    </source>
</evidence>
<sequence length="110" mass="12017">MISKVKGLNGGTIAQKMAATAEMIKCLPPQQDSAEVMKCRTVFSLGWLLQTSRCMVLYICDANGGISILAKLDGEPESCYRTQQFGHSGSQGTTRFSRTRILLLKESALE</sequence>
<name>A0A7J6UTF3_THATH</name>
<keyword evidence="2" id="KW-1185">Reference proteome</keyword>
<dbReference type="Proteomes" id="UP000554482">
    <property type="component" value="Unassembled WGS sequence"/>
</dbReference>
<organism evidence="1 2">
    <name type="scientific">Thalictrum thalictroides</name>
    <name type="common">Rue-anemone</name>
    <name type="synonym">Anemone thalictroides</name>
    <dbReference type="NCBI Taxonomy" id="46969"/>
    <lineage>
        <taxon>Eukaryota</taxon>
        <taxon>Viridiplantae</taxon>
        <taxon>Streptophyta</taxon>
        <taxon>Embryophyta</taxon>
        <taxon>Tracheophyta</taxon>
        <taxon>Spermatophyta</taxon>
        <taxon>Magnoliopsida</taxon>
        <taxon>Ranunculales</taxon>
        <taxon>Ranunculaceae</taxon>
        <taxon>Thalictroideae</taxon>
        <taxon>Thalictrum</taxon>
    </lineage>
</organism>
<reference evidence="1 2" key="1">
    <citation type="submission" date="2020-06" db="EMBL/GenBank/DDBJ databases">
        <title>Transcriptomic and genomic resources for Thalictrum thalictroides and T. hernandezii: Facilitating candidate gene discovery in an emerging model plant lineage.</title>
        <authorList>
            <person name="Arias T."/>
            <person name="Riano-Pachon D.M."/>
            <person name="Di Stilio V.S."/>
        </authorList>
    </citation>
    <scope>NUCLEOTIDE SEQUENCE [LARGE SCALE GENOMIC DNA]</scope>
    <source>
        <strain evidence="2">cv. WT478/WT964</strain>
        <tissue evidence="1">Leaves</tissue>
    </source>
</reference>
<comment type="caution">
    <text evidence="1">The sequence shown here is derived from an EMBL/GenBank/DDBJ whole genome shotgun (WGS) entry which is preliminary data.</text>
</comment>
<proteinExistence type="predicted"/>